<evidence type="ECO:0000256" key="1">
    <source>
        <dbReference type="SAM" id="Phobius"/>
    </source>
</evidence>
<keyword evidence="3" id="KW-1185">Reference proteome</keyword>
<dbReference type="AlphaFoldDB" id="A0A1I5ZDM3"/>
<feature type="transmembrane region" description="Helical" evidence="1">
    <location>
        <begin position="21"/>
        <end position="42"/>
    </location>
</feature>
<keyword evidence="1" id="KW-0812">Transmembrane</keyword>
<accession>A0A1I5ZDM3</accession>
<protein>
    <submittedName>
        <fullName evidence="2">Uncharacterized protein</fullName>
    </submittedName>
</protein>
<reference evidence="2 3" key="1">
    <citation type="submission" date="2016-10" db="EMBL/GenBank/DDBJ databases">
        <authorList>
            <person name="de Groot N.N."/>
        </authorList>
    </citation>
    <scope>NUCLEOTIDE SEQUENCE [LARGE SCALE GENOMIC DNA]</scope>
    <source>
        <strain evidence="2 3">DSM 28286</strain>
    </source>
</reference>
<keyword evidence="1" id="KW-0472">Membrane</keyword>
<evidence type="ECO:0000313" key="2">
    <source>
        <dbReference type="EMBL" id="SFQ54535.1"/>
    </source>
</evidence>
<proteinExistence type="predicted"/>
<sequence length="50" mass="5965">MDRMITQPQKKPVFNFEWLDLFPYSLAVVMFCAEVYIIHQFVALTPVLHH</sequence>
<organism evidence="2 3">
    <name type="scientific">Parafilimonas terrae</name>
    <dbReference type="NCBI Taxonomy" id="1465490"/>
    <lineage>
        <taxon>Bacteria</taxon>
        <taxon>Pseudomonadati</taxon>
        <taxon>Bacteroidota</taxon>
        <taxon>Chitinophagia</taxon>
        <taxon>Chitinophagales</taxon>
        <taxon>Chitinophagaceae</taxon>
        <taxon>Parafilimonas</taxon>
    </lineage>
</organism>
<dbReference type="STRING" id="1465490.SAMN05444277_1203"/>
<keyword evidence="1" id="KW-1133">Transmembrane helix</keyword>
<dbReference type="EMBL" id="FOXQ01000020">
    <property type="protein sequence ID" value="SFQ54535.1"/>
    <property type="molecule type" value="Genomic_DNA"/>
</dbReference>
<name>A0A1I5ZDM3_9BACT</name>
<evidence type="ECO:0000313" key="3">
    <source>
        <dbReference type="Proteomes" id="UP000199031"/>
    </source>
</evidence>
<gene>
    <name evidence="2" type="ORF">SAMN05444277_1203</name>
</gene>
<dbReference type="Proteomes" id="UP000199031">
    <property type="component" value="Unassembled WGS sequence"/>
</dbReference>